<reference evidence="15" key="6">
    <citation type="submission" date="2017-04" db="EMBL/GenBank/DDBJ databases">
        <title>Function of individual gut microbiota members based on whole genome sequencing of pure cultures obtained from chicken caecum.</title>
        <authorList>
            <person name="Medvecky M."/>
            <person name="Cejkova D."/>
            <person name="Polansky O."/>
            <person name="Karasova D."/>
            <person name="Kubasova T."/>
            <person name="Cizek A."/>
            <person name="Rychlik I."/>
        </authorList>
    </citation>
    <scope>NUCLEOTIDE SEQUENCE [LARGE SCALE GENOMIC DNA]</scope>
    <source>
        <strain evidence="15">An84</strain>
    </source>
</reference>
<dbReference type="Gene3D" id="1.10.1220.10">
    <property type="entry name" value="Met repressor-like"/>
    <property type="match status" value="1"/>
</dbReference>
<evidence type="ECO:0000313" key="16">
    <source>
        <dbReference type="Proteomes" id="UP000218139"/>
    </source>
</evidence>
<evidence type="ECO:0000313" key="8">
    <source>
        <dbReference type="EMBL" id="OUN18298.1"/>
    </source>
</evidence>
<keyword evidence="2" id="KW-0614">Plasmid</keyword>
<dbReference type="EMBL" id="NFHF01000013">
    <property type="protein sequence ID" value="OUN18298.1"/>
    <property type="molecule type" value="Genomic_DNA"/>
</dbReference>
<dbReference type="Proteomes" id="UP001213566">
    <property type="component" value="Unassembled WGS sequence"/>
</dbReference>
<dbReference type="GeneID" id="89466551"/>
<dbReference type="EMBL" id="JARKHV010000012">
    <property type="protein sequence ID" value="MDF4187022.1"/>
    <property type="molecule type" value="Genomic_DNA"/>
</dbReference>
<accession>A0A089RYC4</accession>
<dbReference type="SUPFAM" id="SSF47598">
    <property type="entry name" value="Ribbon-helix-helix"/>
    <property type="match status" value="1"/>
</dbReference>
<dbReference type="KEGG" id="lsj:LSJ_2068"/>
<keyword evidence="1" id="KW-0175">Coiled coil</keyword>
<evidence type="ECO:0000313" key="17">
    <source>
        <dbReference type="Proteomes" id="UP001231316"/>
    </source>
</evidence>
<reference evidence="2 11" key="1">
    <citation type="journal article" date="2014" name="BMC Genomics">
        <title>Unusual genome complexity in Lactobacillus salivarius JCM1046.</title>
        <authorList>
            <person name="Raftis E.J."/>
            <person name="Forde B.M."/>
            <person name="Claesson M.J."/>
            <person name="O'Toole P.W."/>
        </authorList>
    </citation>
    <scope>NUCLEOTIDE SEQUENCE [LARGE SCALE GENOMIC DNA]</scope>
    <source>
        <strain evidence="2 11">JCM1046</strain>
        <plasmid evidence="2 11">pMP1046A</plasmid>
    </source>
</reference>
<evidence type="ECO:0000313" key="2">
    <source>
        <dbReference type="EMBL" id="AIR11482.1"/>
    </source>
</evidence>
<dbReference type="EMBL" id="LXZO01000129">
    <property type="protein sequence ID" value="PAY44490.1"/>
    <property type="molecule type" value="Genomic_DNA"/>
</dbReference>
<protein>
    <recommendedName>
        <fullName evidence="18">Arc-like DNA binding domain-containing protein</fullName>
    </recommendedName>
</protein>
<reference evidence="5" key="9">
    <citation type="submission" date="2021-09" db="EMBL/GenBank/DDBJ databases">
        <authorList>
            <person name="Gilroy R."/>
        </authorList>
    </citation>
    <scope>NUCLEOTIDE SEQUENCE</scope>
    <source>
        <strain evidence="5">CHK189-29639</strain>
    </source>
</reference>
<evidence type="ECO:0000313" key="9">
    <source>
        <dbReference type="EMBL" id="PAY44490.1"/>
    </source>
</evidence>
<dbReference type="EMBL" id="DYVK01000098">
    <property type="protein sequence ID" value="HJG16431.1"/>
    <property type="molecule type" value="Genomic_DNA"/>
</dbReference>
<evidence type="ECO:0000313" key="6">
    <source>
        <dbReference type="EMBL" id="MDF4187022.1"/>
    </source>
</evidence>
<geneLocation type="plasmid" evidence="2 11">
    <name>pMP1046A</name>
</geneLocation>
<dbReference type="Proteomes" id="UP000195378">
    <property type="component" value="Plasmid unnamed1"/>
</dbReference>
<organism evidence="2 11">
    <name type="scientific">Ligilactobacillus salivarius</name>
    <dbReference type="NCBI Taxonomy" id="1624"/>
    <lineage>
        <taxon>Bacteria</taxon>
        <taxon>Bacillati</taxon>
        <taxon>Bacillota</taxon>
        <taxon>Bacilli</taxon>
        <taxon>Lactobacillales</taxon>
        <taxon>Lactobacillaceae</taxon>
        <taxon>Ligilactobacillus</taxon>
    </lineage>
</organism>
<dbReference type="GO" id="GO:0006355">
    <property type="term" value="P:regulation of DNA-templated transcription"/>
    <property type="evidence" value="ECO:0007669"/>
    <property type="project" value="InterPro"/>
</dbReference>
<dbReference type="Proteomes" id="UP000759256">
    <property type="component" value="Unassembled WGS sequence"/>
</dbReference>
<dbReference type="EMBL" id="CP007647">
    <property type="protein sequence ID" value="AIR11482.1"/>
    <property type="molecule type" value="Genomic_DNA"/>
</dbReference>
<reference evidence="5" key="8">
    <citation type="journal article" date="2021" name="PeerJ">
        <title>Extensive microbial diversity within the chicken gut microbiome revealed by metagenomics and culture.</title>
        <authorList>
            <person name="Gilroy R."/>
            <person name="Ravi A."/>
            <person name="Getino M."/>
            <person name="Pursley I."/>
            <person name="Horton D.L."/>
            <person name="Alikhan N.F."/>
            <person name="Baker D."/>
            <person name="Gharbi K."/>
            <person name="Hall N."/>
            <person name="Watson M."/>
            <person name="Adriaenssens E.M."/>
            <person name="Foster-Nyarko E."/>
            <person name="Jarju S."/>
            <person name="Secka A."/>
            <person name="Antonio M."/>
            <person name="Oren A."/>
            <person name="Chaudhuri R.R."/>
            <person name="La Ragione R."/>
            <person name="Hildebrand F."/>
            <person name="Pallen M.J."/>
        </authorList>
    </citation>
    <scope>NUCLEOTIDE SEQUENCE</scope>
    <source>
        <strain evidence="5">CHK189-29639</strain>
    </source>
</reference>
<name>A0A089RYC4_9LACO</name>
<reference evidence="6" key="10">
    <citation type="submission" date="2023-02" db="EMBL/GenBank/DDBJ databases">
        <title>Draft Whole-Genome Sequences of competitive exclusion Lactobacillus salivarius strains for Poultry.</title>
        <authorList>
            <person name="Ma L.M."/>
            <person name="Lopez-Guerra N."/>
            <person name="Zhang G."/>
        </authorList>
    </citation>
    <scope>NUCLEOTIDE SEQUENCE</scope>
    <source>
        <strain evidence="6">Salm-9</strain>
    </source>
</reference>
<evidence type="ECO:0000313" key="13">
    <source>
        <dbReference type="Proteomes" id="UP000192353"/>
    </source>
</evidence>
<dbReference type="RefSeq" id="WP_003703258.1">
    <property type="nucleotide sequence ID" value="NZ_CANCWC010000018.1"/>
</dbReference>
<dbReference type="EMBL" id="NBEY01000090">
    <property type="protein sequence ID" value="OQR24206.1"/>
    <property type="molecule type" value="Genomic_DNA"/>
</dbReference>
<reference evidence="9 16" key="2">
    <citation type="submission" date="2016-05" db="EMBL/GenBank/DDBJ databases">
        <authorList>
            <person name="Lee J.-Y."/>
            <person name="Kim E.B."/>
            <person name="Choi Y.-J."/>
        </authorList>
    </citation>
    <scope>NUCLEOTIDE SEQUENCE [LARGE SCALE GENOMIC DNA]</scope>
    <source>
        <strain evidence="9 16">KLA006</strain>
    </source>
</reference>
<dbReference type="Proteomes" id="UP000218139">
    <property type="component" value="Unassembled WGS sequence"/>
</dbReference>
<dbReference type="InterPro" id="IPR010985">
    <property type="entry name" value="Ribbon_hlx_hlx"/>
</dbReference>
<evidence type="ECO:0000313" key="4">
    <source>
        <dbReference type="EMBL" id="ARU20387.1"/>
    </source>
</evidence>
<dbReference type="Proteomes" id="UP000029488">
    <property type="component" value="Plasmid pMP1046A"/>
</dbReference>
<evidence type="ECO:0000313" key="12">
    <source>
        <dbReference type="Proteomes" id="UP000094723"/>
    </source>
</evidence>
<dbReference type="Proteomes" id="UP000094723">
    <property type="component" value="Plasmid pLS_1"/>
</dbReference>
<dbReference type="Proteomes" id="UP001231316">
    <property type="component" value="Plasmid unnamed1"/>
</dbReference>
<reference evidence="8" key="7">
    <citation type="journal article" date="2018" name="BMC Genomics">
        <title>Whole genome sequencing and function prediction of 133 gut anaerobes isolated from chicken caecum in pure cultures.</title>
        <authorList>
            <person name="Medvecky M."/>
            <person name="Cejkova D."/>
            <person name="Polansky O."/>
            <person name="Karasova D."/>
            <person name="Kubasova T."/>
            <person name="Cizek A."/>
            <person name="Rychlik I."/>
        </authorList>
    </citation>
    <scope>NUCLEOTIDE SEQUENCE</scope>
    <source>
        <strain evidence="8">An84</strain>
    </source>
</reference>
<dbReference type="EMBL" id="CP017108">
    <property type="protein sequence ID" value="AOO74466.1"/>
    <property type="molecule type" value="Genomic_DNA"/>
</dbReference>
<sequence>MTQDEKMTSFLFRLSKDLKQKLEKRAQLENKSVNATLQEIVSVTLKDPPKQVEQGSLEQRNFLGHKVAGKEIDQINGLVSIKGIYYRYLIEGNQSVNENIDYIVIEAVGNIITLRPLTT</sequence>
<evidence type="ECO:0000313" key="14">
    <source>
        <dbReference type="Proteomes" id="UP000195378"/>
    </source>
</evidence>
<evidence type="ECO:0000313" key="11">
    <source>
        <dbReference type="Proteomes" id="UP000029488"/>
    </source>
</evidence>
<proteinExistence type="predicted"/>
<geneLocation type="plasmid" evidence="12">
    <name>pls_1 sequence</name>
</geneLocation>
<gene>
    <name evidence="9" type="ORF">A8C52_10830</name>
    <name evidence="8" type="ORF">B5G36_06605</name>
    <name evidence="7" type="ORF">B6U37_10350</name>
    <name evidence="4" type="ORF">B7R82_10555</name>
    <name evidence="3" type="ORF">BHF65_09340</name>
    <name evidence="5" type="ORF">K8V06_09905</name>
    <name evidence="2" type="ORF">LSJ_2068</name>
    <name evidence="6" type="ORF">PV940_08350</name>
    <name evidence="10" type="ORF">QFE45_09570</name>
</gene>
<reference evidence="10" key="11">
    <citation type="submission" date="2023-04" db="EMBL/GenBank/DDBJ databases">
        <title>Four porcine-derived lactic acid bacteria strains analyses and their evaluation as potential probiotics based on genomics.</title>
        <authorList>
            <person name="Niu D."/>
        </authorList>
    </citation>
    <scope>NUCLEOTIDE SEQUENCE</scope>
    <source>
        <strain evidence="10">ZSA5</strain>
        <plasmid evidence="10">unnamed1</plasmid>
    </source>
</reference>
<dbReference type="Proteomes" id="UP000196255">
    <property type="component" value="Unassembled WGS sequence"/>
</dbReference>
<evidence type="ECO:0000313" key="5">
    <source>
        <dbReference type="EMBL" id="HJG16431.1"/>
    </source>
</evidence>
<evidence type="ECO:0000313" key="7">
    <source>
        <dbReference type="EMBL" id="OQR24206.1"/>
    </source>
</evidence>
<dbReference type="EMBL" id="CP123972">
    <property type="protein sequence ID" value="WII29612.1"/>
    <property type="molecule type" value="Genomic_DNA"/>
</dbReference>
<dbReference type="AlphaFoldDB" id="A0A089RYC4"/>
<reference evidence="7 13" key="4">
    <citation type="submission" date="2017-03" db="EMBL/GenBank/DDBJ databases">
        <title>Phylogenomics and comparative genomics of Lactobacillus salivarius, a mammalian gut commensal.</title>
        <authorList>
            <person name="Harris H.M."/>
        </authorList>
    </citation>
    <scope>NUCLEOTIDE SEQUENCE [LARGE SCALE GENOMIC DNA]</scope>
    <source>
        <strain evidence="7 13">AH4231</strain>
    </source>
</reference>
<dbReference type="EMBL" id="CP020859">
    <property type="protein sequence ID" value="ARU20387.1"/>
    <property type="molecule type" value="Genomic_DNA"/>
</dbReference>
<dbReference type="InterPro" id="IPR013321">
    <property type="entry name" value="Arc_rbn_hlx_hlx"/>
</dbReference>
<reference evidence="3 12" key="3">
    <citation type="submission" date="2016-09" db="EMBL/GenBank/DDBJ databases">
        <title>Complete Genome Sequence of Lactobacillus salivarius Jin.</title>
        <authorList>
            <person name="Jin N."/>
            <person name="Li C."/>
            <person name="Wang M."/>
            <person name="Ren D."/>
            <person name="Di Y."/>
            <person name="Pan R."/>
            <person name="Du S."/>
            <person name="Lu H."/>
            <person name="Li X."/>
            <person name="Tian M."/>
        </authorList>
    </citation>
    <scope>NUCLEOTIDE SEQUENCE [LARGE SCALE GENOMIC DNA]</scope>
    <source>
        <strain evidence="3 12">CICC 23174</strain>
        <plasmid evidence="3">pLS_1</plasmid>
        <plasmid evidence="12">pls_1 sequence</plasmid>
    </source>
</reference>
<evidence type="ECO:0008006" key="18">
    <source>
        <dbReference type="Google" id="ProtNLM"/>
    </source>
</evidence>
<evidence type="ECO:0000313" key="3">
    <source>
        <dbReference type="EMBL" id="AOO74466.1"/>
    </source>
</evidence>
<evidence type="ECO:0000313" key="15">
    <source>
        <dbReference type="Proteomes" id="UP000196255"/>
    </source>
</evidence>
<evidence type="ECO:0000256" key="1">
    <source>
        <dbReference type="SAM" id="Coils"/>
    </source>
</evidence>
<reference evidence="4 14" key="5">
    <citation type="submission" date="2017-04" db="EMBL/GenBank/DDBJ databases">
        <title>Complete genome sequence of Lactobacillus salivarius ZLS006, a probiotic strain isolated from healthy piglet.</title>
        <authorList>
            <person name="Zhang D."/>
        </authorList>
    </citation>
    <scope>NUCLEOTIDE SEQUENCE [LARGE SCALE GENOMIC DNA]</scope>
    <source>
        <strain evidence="4 14">ZLS006</strain>
        <plasmid evidence="4 14">unnamed1</plasmid>
    </source>
</reference>
<evidence type="ECO:0000313" key="10">
    <source>
        <dbReference type="EMBL" id="WII29612.1"/>
    </source>
</evidence>
<geneLocation type="plasmid" evidence="3">
    <name>pLS_1</name>
</geneLocation>
<feature type="coiled-coil region" evidence="1">
    <location>
        <begin position="11"/>
        <end position="39"/>
    </location>
</feature>
<geneLocation type="plasmid" evidence="14 17">
    <name>unnamed1</name>
</geneLocation>
<dbReference type="Proteomes" id="UP000192353">
    <property type="component" value="Unassembled WGS sequence"/>
</dbReference>